<reference evidence="2" key="1">
    <citation type="submission" date="2011-06" db="EMBL/GenBank/DDBJ databases">
        <authorList>
            <consortium name="US DOE Joint Genome Institute (JGI-PGF)"/>
            <person name="Lucas S."/>
            <person name="Han J."/>
            <person name="Lapidus A."/>
            <person name="Cheng J.-F."/>
            <person name="Goodwin L."/>
            <person name="Pitluck S."/>
            <person name="Peters L."/>
            <person name="Land M.L."/>
            <person name="Hauser L."/>
            <person name="Vogl K."/>
            <person name="Liu Z."/>
            <person name="Overmann J."/>
            <person name="Frigaard N.-U."/>
            <person name="Bryant D.A."/>
            <person name="Woyke T.J."/>
        </authorList>
    </citation>
    <scope>NUCLEOTIDE SEQUENCE [LARGE SCALE GENOMIC DNA]</scope>
    <source>
        <strain evidence="2">970</strain>
    </source>
</reference>
<dbReference type="Proteomes" id="UP000002964">
    <property type="component" value="Unassembled WGS sequence"/>
</dbReference>
<accession>H8Z7X3</accession>
<dbReference type="Pfam" id="PF09614">
    <property type="entry name" value="Cas_Csy2"/>
    <property type="match status" value="1"/>
</dbReference>
<dbReference type="RefSeq" id="WP_009151388.1">
    <property type="nucleotide sequence ID" value="NZ_CP121471.1"/>
</dbReference>
<dbReference type="eggNOG" id="ENOG50323NM">
    <property type="taxonomic scope" value="Bacteria"/>
</dbReference>
<gene>
    <name evidence="1" type="ORF">Thi970DRAFT_04667</name>
</gene>
<dbReference type="STRING" id="631362.Thi970DRAFT_04667"/>
<dbReference type="HOGENOM" id="CLU_929473_0_0_6"/>
<protein>
    <submittedName>
        <fullName evidence="1">CRISPR-associated protein (Cas_Csy2)</fullName>
    </submittedName>
</protein>
<evidence type="ECO:0000313" key="2">
    <source>
        <dbReference type="Proteomes" id="UP000002964"/>
    </source>
</evidence>
<dbReference type="OrthoDB" id="1550641at2"/>
<dbReference type="InterPro" id="IPR013398">
    <property type="entry name" value="CRISPR-assoc_prot_Csy2"/>
</dbReference>
<keyword evidence="2" id="KW-1185">Reference proteome</keyword>
<reference evidence="1 2" key="2">
    <citation type="submission" date="2011-11" db="EMBL/GenBank/DDBJ databases">
        <authorList>
            <consortium name="US DOE Joint Genome Institute"/>
            <person name="Lucas S."/>
            <person name="Han J."/>
            <person name="Lapidus A."/>
            <person name="Cheng J.-F."/>
            <person name="Goodwin L."/>
            <person name="Pitluck S."/>
            <person name="Peters L."/>
            <person name="Ovchinnikova G."/>
            <person name="Zhang X."/>
            <person name="Detter J.C."/>
            <person name="Han C."/>
            <person name="Tapia R."/>
            <person name="Land M."/>
            <person name="Hauser L."/>
            <person name="Kyrpides N."/>
            <person name="Ivanova N."/>
            <person name="Pagani I."/>
            <person name="Vogl K."/>
            <person name="Liu Z."/>
            <person name="Overmann J."/>
            <person name="Frigaard N.-U."/>
            <person name="Bryant D."/>
            <person name="Woyke T."/>
        </authorList>
    </citation>
    <scope>NUCLEOTIDE SEQUENCE [LARGE SCALE GENOMIC DNA]</scope>
    <source>
        <strain evidence="1 2">970</strain>
    </source>
</reference>
<organism evidence="1 2">
    <name type="scientific">Thiorhodovibrio frisius</name>
    <dbReference type="NCBI Taxonomy" id="631362"/>
    <lineage>
        <taxon>Bacteria</taxon>
        <taxon>Pseudomonadati</taxon>
        <taxon>Pseudomonadota</taxon>
        <taxon>Gammaproteobacteria</taxon>
        <taxon>Chromatiales</taxon>
        <taxon>Chromatiaceae</taxon>
        <taxon>Thiorhodovibrio</taxon>
    </lineage>
</organism>
<dbReference type="AlphaFoldDB" id="H8Z7X3"/>
<name>H8Z7X3_9GAMM</name>
<proteinExistence type="predicted"/>
<dbReference type="EMBL" id="JH603170">
    <property type="protein sequence ID" value="EIC20985.1"/>
    <property type="molecule type" value="Genomic_DNA"/>
</dbReference>
<evidence type="ECO:0000313" key="1">
    <source>
        <dbReference type="EMBL" id="EIC20985.1"/>
    </source>
</evidence>
<sequence>MTYLLLPNLDVLHANASACFGLISPAPVFAATQLAHALGRRIDCKITGTGIIHHSAQMLGEGPGTKGFFDFKPQQRRGATFINKSDYSSSNKTALSSQPTASLHLRVSLLLEVQGQVDLPEVERFLQRGRLAGGTIIRHGRISQKAPGDDPLSGLPAGPRYWLIERRDLMEREPDPLDALLKALALEASSAQSTASDTLPHRGMPVSWLTPAVLGYAALTEFQERQGVRMLDDDACTLPLHAFVEPMIGLTQYVSVRQYQNGLIPLWRPKWIQSDILTVSQI</sequence>